<protein>
    <submittedName>
        <fullName evidence="2">Uncharacterized protein</fullName>
    </submittedName>
</protein>
<gene>
    <name evidence="2" type="ORF">GP644_11215</name>
</gene>
<dbReference type="Proteomes" id="UP000441586">
    <property type="component" value="Unassembled WGS sequence"/>
</dbReference>
<name>A0A6A4R9Z8_9RHOB</name>
<reference evidence="2 3" key="1">
    <citation type="submission" date="2019-12" db="EMBL/GenBank/DDBJ databases">
        <authorList>
            <person name="Zhang Y.-J."/>
        </authorList>
    </citation>
    <scope>NUCLEOTIDE SEQUENCE [LARGE SCALE GENOMIC DNA]</scope>
    <source>
        <strain evidence="2 3">H18S-6</strain>
    </source>
</reference>
<dbReference type="EMBL" id="WSFO01000006">
    <property type="protein sequence ID" value="KAE9629580.1"/>
    <property type="molecule type" value="Genomic_DNA"/>
</dbReference>
<dbReference type="AlphaFoldDB" id="A0A6A4R9Z8"/>
<organism evidence="2 3">
    <name type="scientific">Parasedimentitalea maritima</name>
    <dbReference type="NCBI Taxonomy" id="2578117"/>
    <lineage>
        <taxon>Bacteria</taxon>
        <taxon>Pseudomonadati</taxon>
        <taxon>Pseudomonadota</taxon>
        <taxon>Alphaproteobacteria</taxon>
        <taxon>Rhodobacterales</taxon>
        <taxon>Paracoccaceae</taxon>
        <taxon>Parasedimentitalea</taxon>
    </lineage>
</organism>
<comment type="caution">
    <text evidence="2">The sequence shown here is derived from an EMBL/GenBank/DDBJ whole genome shotgun (WGS) entry which is preliminary data.</text>
</comment>
<dbReference type="RefSeq" id="WP_158979597.1">
    <property type="nucleotide sequence ID" value="NZ_WSFO01000006.1"/>
</dbReference>
<evidence type="ECO:0000313" key="3">
    <source>
        <dbReference type="Proteomes" id="UP000441586"/>
    </source>
</evidence>
<evidence type="ECO:0000313" key="2">
    <source>
        <dbReference type="EMBL" id="KAE9629580.1"/>
    </source>
</evidence>
<feature type="transmembrane region" description="Helical" evidence="1">
    <location>
        <begin position="27"/>
        <end position="47"/>
    </location>
</feature>
<evidence type="ECO:0000256" key="1">
    <source>
        <dbReference type="SAM" id="Phobius"/>
    </source>
</evidence>
<accession>A0A6A4R9Z8</accession>
<keyword evidence="1" id="KW-0812">Transmembrane</keyword>
<keyword evidence="1" id="KW-0472">Membrane</keyword>
<keyword evidence="1" id="KW-1133">Transmembrane helix</keyword>
<sequence>MEMLVLILVGLGASVLAHMLSLRRLYSVLLVLLVLTGGLYAAIHWYVGTLEGWDGLTLAIFALIAVMPFGGGLVLGGLTGWLHLRWKAGRNS</sequence>
<proteinExistence type="predicted"/>
<feature type="transmembrane region" description="Helical" evidence="1">
    <location>
        <begin position="59"/>
        <end position="82"/>
    </location>
</feature>